<feature type="compositionally biased region" description="Gly residues" evidence="1">
    <location>
        <begin position="32"/>
        <end position="41"/>
    </location>
</feature>
<organism evidence="2 3">
    <name type="scientific">Vanilla planifolia</name>
    <name type="common">Vanilla</name>
    <dbReference type="NCBI Taxonomy" id="51239"/>
    <lineage>
        <taxon>Eukaryota</taxon>
        <taxon>Viridiplantae</taxon>
        <taxon>Streptophyta</taxon>
        <taxon>Embryophyta</taxon>
        <taxon>Tracheophyta</taxon>
        <taxon>Spermatophyta</taxon>
        <taxon>Magnoliopsida</taxon>
        <taxon>Liliopsida</taxon>
        <taxon>Asparagales</taxon>
        <taxon>Orchidaceae</taxon>
        <taxon>Vanilloideae</taxon>
        <taxon>Vanilleae</taxon>
        <taxon>Vanilla</taxon>
    </lineage>
</organism>
<name>A0A835RSJ7_VANPL</name>
<evidence type="ECO:0000313" key="2">
    <source>
        <dbReference type="EMBL" id="KAG0491277.1"/>
    </source>
</evidence>
<dbReference type="EMBL" id="JADCNL010000002">
    <property type="protein sequence ID" value="KAG0491277.1"/>
    <property type="molecule type" value="Genomic_DNA"/>
</dbReference>
<accession>A0A835RSJ7</accession>
<keyword evidence="3" id="KW-1185">Reference proteome</keyword>
<dbReference type="OrthoDB" id="1933443at2759"/>
<reference evidence="2 3" key="1">
    <citation type="journal article" date="2020" name="Nat. Food">
        <title>A phased Vanilla planifolia genome enables genetic improvement of flavour and production.</title>
        <authorList>
            <person name="Hasing T."/>
            <person name="Tang H."/>
            <person name="Brym M."/>
            <person name="Khazi F."/>
            <person name="Huang T."/>
            <person name="Chambers A.H."/>
        </authorList>
    </citation>
    <scope>NUCLEOTIDE SEQUENCE [LARGE SCALE GENOMIC DNA]</scope>
    <source>
        <tissue evidence="2">Leaf</tissue>
    </source>
</reference>
<sequence>MGSLPVSFGRGRVRPGVRRPTPQGGRVTQSRRGGGPRGNRLGGWSLALQDSVARQAMYSGCGHDLAAAGRIYVLDLFNTPYYL</sequence>
<evidence type="ECO:0000313" key="3">
    <source>
        <dbReference type="Proteomes" id="UP000636800"/>
    </source>
</evidence>
<feature type="region of interest" description="Disordered" evidence="1">
    <location>
        <begin position="1"/>
        <end position="42"/>
    </location>
</feature>
<protein>
    <submittedName>
        <fullName evidence="2">Uncharacterized protein</fullName>
    </submittedName>
</protein>
<proteinExistence type="predicted"/>
<dbReference type="AlphaFoldDB" id="A0A835RSJ7"/>
<feature type="compositionally biased region" description="Low complexity" evidence="1">
    <location>
        <begin position="18"/>
        <end position="27"/>
    </location>
</feature>
<gene>
    <name evidence="2" type="ORF">HPP92_004675</name>
</gene>
<comment type="caution">
    <text evidence="2">The sequence shown here is derived from an EMBL/GenBank/DDBJ whole genome shotgun (WGS) entry which is preliminary data.</text>
</comment>
<dbReference type="Proteomes" id="UP000636800">
    <property type="component" value="Chromosome 2"/>
</dbReference>
<evidence type="ECO:0000256" key="1">
    <source>
        <dbReference type="SAM" id="MobiDB-lite"/>
    </source>
</evidence>